<keyword evidence="6" id="KW-0456">Lyase</keyword>
<sequence length="160" mass="18427">MVVSGVPVHNGSRHIVEVGNLSLALLNLAMSFKLKHRPNEKLQLRIGIHTGPVVAAVIGVMNPRYCIFGDTVNMASRLKTSGRRMHVHVSKQYFIALGESDEDWMITFRGEMNLKVNIRHTKPSSTPNQHYLHFIKIVFPRKCCWPTHLYKNYMFSFFYL</sequence>
<evidence type="ECO:0000313" key="9">
    <source>
        <dbReference type="Proteomes" id="UP001209878"/>
    </source>
</evidence>
<proteinExistence type="predicted"/>
<dbReference type="GO" id="GO:0000166">
    <property type="term" value="F:nucleotide binding"/>
    <property type="evidence" value="ECO:0007669"/>
    <property type="project" value="UniProtKB-KW"/>
</dbReference>
<dbReference type="InterPro" id="IPR001054">
    <property type="entry name" value="A/G_cyclase"/>
</dbReference>
<dbReference type="GO" id="GO:0005886">
    <property type="term" value="C:plasma membrane"/>
    <property type="evidence" value="ECO:0007669"/>
    <property type="project" value="TreeGrafter"/>
</dbReference>
<keyword evidence="4" id="KW-1133">Transmembrane helix</keyword>
<keyword evidence="5" id="KW-0472">Membrane</keyword>
<gene>
    <name evidence="8" type="ORF">NP493_1677g00004</name>
</gene>
<dbReference type="SUPFAM" id="SSF55073">
    <property type="entry name" value="Nucleotide cyclase"/>
    <property type="match status" value="1"/>
</dbReference>
<keyword evidence="3" id="KW-0547">Nucleotide-binding</keyword>
<evidence type="ECO:0000256" key="3">
    <source>
        <dbReference type="ARBA" id="ARBA00022741"/>
    </source>
</evidence>
<evidence type="ECO:0000256" key="4">
    <source>
        <dbReference type="ARBA" id="ARBA00022989"/>
    </source>
</evidence>
<dbReference type="SMART" id="SM00044">
    <property type="entry name" value="CYCc"/>
    <property type="match status" value="1"/>
</dbReference>
<keyword evidence="2" id="KW-0812">Transmembrane</keyword>
<reference evidence="8" key="1">
    <citation type="journal article" date="2023" name="Mol. Biol. Evol.">
        <title>Third-Generation Sequencing Reveals the Adaptive Role of the Epigenome in Three Deep-Sea Polychaetes.</title>
        <authorList>
            <person name="Perez M."/>
            <person name="Aroh O."/>
            <person name="Sun Y."/>
            <person name="Lan Y."/>
            <person name="Juniper S.K."/>
            <person name="Young C.R."/>
            <person name="Angers B."/>
            <person name="Qian P.Y."/>
        </authorList>
    </citation>
    <scope>NUCLEOTIDE SEQUENCE</scope>
    <source>
        <strain evidence="8">R07B-5</strain>
    </source>
</reference>
<accession>A0AAD9NAE4</accession>
<evidence type="ECO:0000256" key="5">
    <source>
        <dbReference type="ARBA" id="ARBA00023136"/>
    </source>
</evidence>
<dbReference type="PANTHER" id="PTHR11920">
    <property type="entry name" value="GUANYLYL CYCLASE"/>
    <property type="match status" value="1"/>
</dbReference>
<evidence type="ECO:0000256" key="2">
    <source>
        <dbReference type="ARBA" id="ARBA00022692"/>
    </source>
</evidence>
<evidence type="ECO:0000256" key="1">
    <source>
        <dbReference type="ARBA" id="ARBA00004370"/>
    </source>
</evidence>
<dbReference type="EMBL" id="JAODUO010001677">
    <property type="protein sequence ID" value="KAK2159969.1"/>
    <property type="molecule type" value="Genomic_DNA"/>
</dbReference>
<feature type="domain" description="Guanylate cyclase" evidence="7">
    <location>
        <begin position="1"/>
        <end position="79"/>
    </location>
</feature>
<dbReference type="GO" id="GO:0004383">
    <property type="term" value="F:guanylate cyclase activity"/>
    <property type="evidence" value="ECO:0007669"/>
    <property type="project" value="TreeGrafter"/>
</dbReference>
<dbReference type="Proteomes" id="UP001209878">
    <property type="component" value="Unassembled WGS sequence"/>
</dbReference>
<dbReference type="InterPro" id="IPR050401">
    <property type="entry name" value="Cyclic_nucleotide_synthase"/>
</dbReference>
<dbReference type="GO" id="GO:0004016">
    <property type="term" value="F:adenylate cyclase activity"/>
    <property type="evidence" value="ECO:0007669"/>
    <property type="project" value="TreeGrafter"/>
</dbReference>
<dbReference type="AlphaFoldDB" id="A0AAD9NAE4"/>
<dbReference type="Pfam" id="PF00211">
    <property type="entry name" value="Guanylate_cyc"/>
    <property type="match status" value="1"/>
</dbReference>
<dbReference type="InterPro" id="IPR029787">
    <property type="entry name" value="Nucleotide_cyclase"/>
</dbReference>
<evidence type="ECO:0000256" key="6">
    <source>
        <dbReference type="ARBA" id="ARBA00023239"/>
    </source>
</evidence>
<name>A0AAD9NAE4_RIDPI</name>
<dbReference type="CDD" id="cd07302">
    <property type="entry name" value="CHD"/>
    <property type="match status" value="1"/>
</dbReference>
<dbReference type="Gene3D" id="3.30.70.1230">
    <property type="entry name" value="Nucleotide cyclase"/>
    <property type="match status" value="1"/>
</dbReference>
<protein>
    <recommendedName>
        <fullName evidence="7">Guanylate cyclase domain-containing protein</fullName>
    </recommendedName>
</protein>
<evidence type="ECO:0000313" key="8">
    <source>
        <dbReference type="EMBL" id="KAK2159969.1"/>
    </source>
</evidence>
<evidence type="ECO:0000259" key="7">
    <source>
        <dbReference type="PROSITE" id="PS50125"/>
    </source>
</evidence>
<keyword evidence="9" id="KW-1185">Reference proteome</keyword>
<dbReference type="GO" id="GO:0001653">
    <property type="term" value="F:peptide receptor activity"/>
    <property type="evidence" value="ECO:0007669"/>
    <property type="project" value="TreeGrafter"/>
</dbReference>
<dbReference type="PROSITE" id="PS50125">
    <property type="entry name" value="GUANYLATE_CYCLASE_2"/>
    <property type="match status" value="1"/>
</dbReference>
<dbReference type="GO" id="GO:0035556">
    <property type="term" value="P:intracellular signal transduction"/>
    <property type="evidence" value="ECO:0007669"/>
    <property type="project" value="InterPro"/>
</dbReference>
<dbReference type="GO" id="GO:0007168">
    <property type="term" value="P:receptor guanylyl cyclase signaling pathway"/>
    <property type="evidence" value="ECO:0007669"/>
    <property type="project" value="TreeGrafter"/>
</dbReference>
<dbReference type="PANTHER" id="PTHR11920:SF502">
    <property type="entry name" value="GUANYLATE CYCLASE"/>
    <property type="match status" value="1"/>
</dbReference>
<comment type="caution">
    <text evidence="8">The sequence shown here is derived from an EMBL/GenBank/DDBJ whole genome shotgun (WGS) entry which is preliminary data.</text>
</comment>
<comment type="subcellular location">
    <subcellularLocation>
        <location evidence="1">Membrane</location>
    </subcellularLocation>
</comment>
<organism evidence="8 9">
    <name type="scientific">Ridgeia piscesae</name>
    <name type="common">Tubeworm</name>
    <dbReference type="NCBI Taxonomy" id="27915"/>
    <lineage>
        <taxon>Eukaryota</taxon>
        <taxon>Metazoa</taxon>
        <taxon>Spiralia</taxon>
        <taxon>Lophotrochozoa</taxon>
        <taxon>Annelida</taxon>
        <taxon>Polychaeta</taxon>
        <taxon>Sedentaria</taxon>
        <taxon>Canalipalpata</taxon>
        <taxon>Sabellida</taxon>
        <taxon>Siboglinidae</taxon>
        <taxon>Ridgeia</taxon>
    </lineage>
</organism>